<organism evidence="3 4">
    <name type="scientific">Candidatus Enterococcus ferrettii</name>
    <dbReference type="NCBI Taxonomy" id="2815324"/>
    <lineage>
        <taxon>Bacteria</taxon>
        <taxon>Bacillati</taxon>
        <taxon>Bacillota</taxon>
        <taxon>Bacilli</taxon>
        <taxon>Lactobacillales</taxon>
        <taxon>Enterococcaceae</taxon>
        <taxon>Enterococcus</taxon>
    </lineage>
</organism>
<evidence type="ECO:0000313" key="4">
    <source>
        <dbReference type="Proteomes" id="UP000664357"/>
    </source>
</evidence>
<dbReference type="PANTHER" id="PTHR33799">
    <property type="entry name" value="PTS PERMEASE-RELATED-RELATED"/>
    <property type="match status" value="1"/>
</dbReference>
<protein>
    <recommendedName>
        <fullName evidence="2">PTS EIIA type-4 domain-containing protein</fullName>
    </recommendedName>
</protein>
<dbReference type="EMBL" id="JAFREL020000003">
    <property type="protein sequence ID" value="MEO1771528.1"/>
    <property type="molecule type" value="Genomic_DNA"/>
</dbReference>
<name>A0ABV0EVF5_9ENTE</name>
<proteinExistence type="predicted"/>
<dbReference type="RefSeq" id="WP_207702947.1">
    <property type="nucleotide sequence ID" value="NZ_JAFREL020000003.1"/>
</dbReference>
<dbReference type="SUPFAM" id="SSF53062">
    <property type="entry name" value="PTS system fructose IIA component-like"/>
    <property type="match status" value="1"/>
</dbReference>
<evidence type="ECO:0000256" key="1">
    <source>
        <dbReference type="ARBA" id="ARBA00022679"/>
    </source>
</evidence>
<dbReference type="InterPro" id="IPR004701">
    <property type="entry name" value="PTS_EIIA_man-typ"/>
</dbReference>
<gene>
    <name evidence="3" type="ORF">JZO67_003509</name>
</gene>
<dbReference type="Gene3D" id="3.40.50.510">
    <property type="entry name" value="Phosphotransferase system, mannose-type IIA component"/>
    <property type="match status" value="1"/>
</dbReference>
<dbReference type="InterPro" id="IPR051471">
    <property type="entry name" value="Bacterial_PTS_sugar_comp"/>
</dbReference>
<dbReference type="PANTHER" id="PTHR33799:SF1">
    <property type="entry name" value="PTS SYSTEM MANNOSE-SPECIFIC EIIAB COMPONENT-RELATED"/>
    <property type="match status" value="1"/>
</dbReference>
<keyword evidence="4" id="KW-1185">Reference proteome</keyword>
<reference evidence="3 4" key="1">
    <citation type="submission" date="2021-03" db="EMBL/GenBank/DDBJ databases">
        <authorList>
            <person name="Gilmore M.S."/>
            <person name="Schwartzman J."/>
            <person name="Van Tyne D."/>
            <person name="Martin M."/>
            <person name="Earl A.M."/>
            <person name="Manson A.L."/>
            <person name="Straub T."/>
            <person name="Salamzade R."/>
            <person name="Saavedra J."/>
            <person name="Lebreton F."/>
            <person name="Prichula J."/>
            <person name="Schaufler K."/>
            <person name="Gaca A."/>
            <person name="Sgardioli B."/>
            <person name="Wagenaar J."/>
            <person name="Strong T."/>
        </authorList>
    </citation>
    <scope>NUCLEOTIDE SEQUENCE [LARGE SCALE GENOMIC DNA]</scope>
    <source>
        <strain evidence="3 4">665A</strain>
    </source>
</reference>
<sequence>MYHIVISSHGSLSDGFLDTLRYFTKDLEQVHSIALRDKSVYDYQQEVHELIEKLEGDVLVMVDLFQGTPFKTFYLELQKKEEAIILSNVGFPQVLNAVLMQQSKLSEILPMIEECGDLTVTKCGEIVNVATEEDE</sequence>
<feature type="domain" description="PTS EIIA type-4" evidence="2">
    <location>
        <begin position="1"/>
        <end position="120"/>
    </location>
</feature>
<dbReference type="PROSITE" id="PS51096">
    <property type="entry name" value="PTS_EIIA_TYPE_4"/>
    <property type="match status" value="1"/>
</dbReference>
<dbReference type="Pfam" id="PF03610">
    <property type="entry name" value="EIIA-man"/>
    <property type="match status" value="1"/>
</dbReference>
<dbReference type="Proteomes" id="UP000664357">
    <property type="component" value="Unassembled WGS sequence"/>
</dbReference>
<reference evidence="3 4" key="2">
    <citation type="submission" date="2024-02" db="EMBL/GenBank/DDBJ databases">
        <title>The Genome Sequence of Enterococcus sp. DIV0159.</title>
        <authorList>
            <person name="Earl A."/>
            <person name="Manson A."/>
            <person name="Gilmore M."/>
            <person name="Sanders J."/>
            <person name="Shea T."/>
            <person name="Howe W."/>
            <person name="Livny J."/>
            <person name="Cuomo C."/>
            <person name="Neafsey D."/>
            <person name="Birren B."/>
        </authorList>
    </citation>
    <scope>NUCLEOTIDE SEQUENCE [LARGE SCALE GENOMIC DNA]</scope>
    <source>
        <strain evidence="3 4">665A</strain>
    </source>
</reference>
<comment type="caution">
    <text evidence="3">The sequence shown here is derived from an EMBL/GenBank/DDBJ whole genome shotgun (WGS) entry which is preliminary data.</text>
</comment>
<evidence type="ECO:0000259" key="2">
    <source>
        <dbReference type="PROSITE" id="PS51096"/>
    </source>
</evidence>
<dbReference type="InterPro" id="IPR036662">
    <property type="entry name" value="PTS_EIIA_man-typ_sf"/>
</dbReference>
<evidence type="ECO:0000313" key="3">
    <source>
        <dbReference type="EMBL" id="MEO1771528.1"/>
    </source>
</evidence>
<accession>A0ABV0EVF5</accession>
<keyword evidence="1" id="KW-0808">Transferase</keyword>